<name>A0A1Y2F928_PROLT</name>
<gene>
    <name evidence="3" type="ORF">BCR37DRAFT_393926</name>
</gene>
<comment type="caution">
    <text evidence="3">The sequence shown here is derived from an EMBL/GenBank/DDBJ whole genome shotgun (WGS) entry which is preliminary data.</text>
</comment>
<dbReference type="EMBL" id="MCFI01000014">
    <property type="protein sequence ID" value="ORY79846.1"/>
    <property type="molecule type" value="Genomic_DNA"/>
</dbReference>
<dbReference type="OrthoDB" id="2095648at2759"/>
<accession>A0A1Y2F928</accession>
<evidence type="ECO:0000259" key="2">
    <source>
        <dbReference type="PROSITE" id="PS50181"/>
    </source>
</evidence>
<organism evidence="3 4">
    <name type="scientific">Protomyces lactucae-debilis</name>
    <dbReference type="NCBI Taxonomy" id="2754530"/>
    <lineage>
        <taxon>Eukaryota</taxon>
        <taxon>Fungi</taxon>
        <taxon>Dikarya</taxon>
        <taxon>Ascomycota</taxon>
        <taxon>Taphrinomycotina</taxon>
        <taxon>Taphrinomycetes</taxon>
        <taxon>Taphrinales</taxon>
        <taxon>Protomycetaceae</taxon>
        <taxon>Protomyces</taxon>
    </lineage>
</organism>
<dbReference type="Pfam" id="PF12937">
    <property type="entry name" value="F-box-like"/>
    <property type="match status" value="1"/>
</dbReference>
<dbReference type="PROSITE" id="PS50181">
    <property type="entry name" value="FBOX"/>
    <property type="match status" value="1"/>
</dbReference>
<dbReference type="SUPFAM" id="SSF81383">
    <property type="entry name" value="F-box domain"/>
    <property type="match status" value="1"/>
</dbReference>
<reference evidence="3 4" key="1">
    <citation type="submission" date="2016-07" db="EMBL/GenBank/DDBJ databases">
        <title>Pervasive Adenine N6-methylation of Active Genes in Fungi.</title>
        <authorList>
            <consortium name="DOE Joint Genome Institute"/>
            <person name="Mondo S.J."/>
            <person name="Dannebaum R.O."/>
            <person name="Kuo R.C."/>
            <person name="Labutti K."/>
            <person name="Haridas S."/>
            <person name="Kuo A."/>
            <person name="Salamov A."/>
            <person name="Ahrendt S.R."/>
            <person name="Lipzen A."/>
            <person name="Sullivan W."/>
            <person name="Andreopoulos W.B."/>
            <person name="Clum A."/>
            <person name="Lindquist E."/>
            <person name="Daum C."/>
            <person name="Ramamoorthy G.K."/>
            <person name="Gryganskyi A."/>
            <person name="Culley D."/>
            <person name="Magnuson J.K."/>
            <person name="James T.Y."/>
            <person name="O'Malley M.A."/>
            <person name="Stajich J.E."/>
            <person name="Spatafora J.W."/>
            <person name="Visel A."/>
            <person name="Grigoriev I.V."/>
        </authorList>
    </citation>
    <scope>NUCLEOTIDE SEQUENCE [LARGE SCALE GENOMIC DNA]</scope>
    <source>
        <strain evidence="3 4">12-1054</strain>
    </source>
</reference>
<evidence type="ECO:0000313" key="4">
    <source>
        <dbReference type="Proteomes" id="UP000193685"/>
    </source>
</evidence>
<dbReference type="InterPro" id="IPR036047">
    <property type="entry name" value="F-box-like_dom_sf"/>
</dbReference>
<feature type="region of interest" description="Disordered" evidence="1">
    <location>
        <begin position="393"/>
        <end position="427"/>
    </location>
</feature>
<feature type="compositionally biased region" description="Acidic residues" evidence="1">
    <location>
        <begin position="411"/>
        <end position="424"/>
    </location>
</feature>
<proteinExistence type="predicted"/>
<dbReference type="RefSeq" id="XP_040723980.1">
    <property type="nucleotide sequence ID" value="XM_040871381.1"/>
</dbReference>
<dbReference type="Proteomes" id="UP000193685">
    <property type="component" value="Unassembled WGS sequence"/>
</dbReference>
<dbReference type="InterPro" id="IPR001810">
    <property type="entry name" value="F-box_dom"/>
</dbReference>
<evidence type="ECO:0000256" key="1">
    <source>
        <dbReference type="SAM" id="MobiDB-lite"/>
    </source>
</evidence>
<protein>
    <recommendedName>
        <fullName evidence="2">F-box domain-containing protein</fullName>
    </recommendedName>
</protein>
<dbReference type="Gene3D" id="1.20.1280.50">
    <property type="match status" value="1"/>
</dbReference>
<keyword evidence="4" id="KW-1185">Reference proteome</keyword>
<evidence type="ECO:0000313" key="3">
    <source>
        <dbReference type="EMBL" id="ORY79846.1"/>
    </source>
</evidence>
<dbReference type="AlphaFoldDB" id="A0A1Y2F928"/>
<dbReference type="SMART" id="SM00256">
    <property type="entry name" value="FBOX"/>
    <property type="match status" value="1"/>
</dbReference>
<feature type="domain" description="F-box" evidence="2">
    <location>
        <begin position="1"/>
        <end position="45"/>
    </location>
</feature>
<dbReference type="GeneID" id="63787980"/>
<sequence length="595" mass="67812">MLQELPDELLGEIVSLLDYRSVARLAQTSRSFAALASDALLWQHVYASTFDAPYRRDCASRTVEGVLGGLREPRGRTHKDKLKARLDALHAFLNYDTDLHCPTLLSLFYEMGEANAMVVSRCVAVKERKFEDREAECQAVRFELLCGGMPWQLARDFATKRNINLGNGHPQDIVKYFLSYPPGHGFEGRGRRQDLDPRSDYFLARMLFARQQGYRASPSFVHDMSSWTSSFLKASSMIVYDSIAYPLFHFPPHNIREPIRDHPMPRTLEDRARYHLRSGNRRPAPITATATCREPCVNWGVVETILQMVGLYKHGLPDLIPGLSIPRDCLEHEVPMEACMFDAGLAGHYRGVYAYLDFRELEHLDFGRPLAPDYFDGIQELVIEEEEAVEMFRPTATDPRADDQTAREGNTTDEDEDGEGEGWGESDHLDRLQDIPFRRFTANSHSRYHAHRHHIHGSSLQIPGYPAGFKVVRFESMFDEEHGLLPWIVEAVNIPSIGIVGRWRDRTEARGVAIEGPYVLWRDRVGDRIERERLVKLMTGSDVVAQDVMNEVTERYGMDAETLLAAWQKPDALARQVSPSSKAFERYIVVEATEV</sequence>